<gene>
    <name evidence="7" type="primary">msrQ</name>
    <name evidence="10" type="ORF">C8N44_115113</name>
</gene>
<comment type="subcellular location">
    <subcellularLocation>
        <location evidence="7">Cell membrane</location>
        <topology evidence="7">Multi-pass membrane protein</topology>
    </subcellularLocation>
    <subcellularLocation>
        <location evidence="1">Membrane</location>
        <topology evidence="1">Multi-pass membrane protein</topology>
    </subcellularLocation>
</comment>
<dbReference type="GO" id="GO:0016679">
    <property type="term" value="F:oxidoreductase activity, acting on diphenols and related substances as donors"/>
    <property type="evidence" value="ECO:0007669"/>
    <property type="project" value="TreeGrafter"/>
</dbReference>
<dbReference type="PANTHER" id="PTHR36964">
    <property type="entry name" value="PROTEIN-METHIONINE-SULFOXIDE REDUCTASE HEME-BINDING SUBUNIT MSRQ"/>
    <property type="match status" value="1"/>
</dbReference>
<feature type="transmembrane region" description="Helical" evidence="7">
    <location>
        <begin position="174"/>
        <end position="192"/>
    </location>
</feature>
<keyword evidence="7" id="KW-0349">Heme</keyword>
<keyword evidence="3 7" id="KW-0812">Transmembrane</keyword>
<feature type="transmembrane region" description="Helical" evidence="7">
    <location>
        <begin position="150"/>
        <end position="168"/>
    </location>
</feature>
<dbReference type="RefSeq" id="WP_107977234.1">
    <property type="nucleotide sequence ID" value="NZ_BMEZ01000016.1"/>
</dbReference>
<dbReference type="Proteomes" id="UP000244069">
    <property type="component" value="Unassembled WGS sequence"/>
</dbReference>
<dbReference type="InterPro" id="IPR022837">
    <property type="entry name" value="MsrQ-like"/>
</dbReference>
<feature type="transmembrane region" description="Helical" evidence="7">
    <location>
        <begin position="81"/>
        <end position="99"/>
    </location>
</feature>
<keyword evidence="7" id="KW-0479">Metal-binding</keyword>
<feature type="transmembrane region" description="Helical" evidence="7">
    <location>
        <begin position="50"/>
        <end position="69"/>
    </location>
</feature>
<evidence type="ECO:0000313" key="10">
    <source>
        <dbReference type="EMBL" id="PTX46744.1"/>
    </source>
</evidence>
<keyword evidence="5 7" id="KW-0408">Iron</keyword>
<dbReference type="GO" id="GO:0046872">
    <property type="term" value="F:metal ion binding"/>
    <property type="evidence" value="ECO:0007669"/>
    <property type="project" value="UniProtKB-KW"/>
</dbReference>
<feature type="transmembrane region" description="Helical" evidence="7">
    <location>
        <begin position="119"/>
        <end position="138"/>
    </location>
</feature>
<dbReference type="GO" id="GO:0005886">
    <property type="term" value="C:plasma membrane"/>
    <property type="evidence" value="ECO:0007669"/>
    <property type="project" value="UniProtKB-SubCell"/>
</dbReference>
<evidence type="ECO:0000256" key="2">
    <source>
        <dbReference type="ARBA" id="ARBA00022448"/>
    </source>
</evidence>
<keyword evidence="2 7" id="KW-0813">Transport</keyword>
<accession>A0A2T6ASE9</accession>
<feature type="domain" description="Ferric oxidoreductase" evidence="9">
    <location>
        <begin position="48"/>
        <end position="161"/>
    </location>
</feature>
<comment type="cofactor">
    <cofactor evidence="7">
        <name>FMN</name>
        <dbReference type="ChEBI" id="CHEBI:58210"/>
    </cofactor>
    <text evidence="7">Binds 1 FMN per subunit.</text>
</comment>
<dbReference type="PANTHER" id="PTHR36964:SF1">
    <property type="entry name" value="PROTEIN-METHIONINE-SULFOXIDE REDUCTASE HEME-BINDING SUBUNIT MSRQ"/>
    <property type="match status" value="1"/>
</dbReference>
<dbReference type="OrthoDB" id="9788328at2"/>
<sequence length="216" mass="23748">MRDRLNRAVRRVPGWLIYLAGFGWMGWLFFQGASGALGPEPVEALEHAYGLLALQFLVAGLAVTPLRRWAGINLLPLRRQIGMMAFWFLCGHVGVWALLDLQSLSRVWAEIVKRPYITIGMAGLLCLLPLAATSTNAAIRRLGGARWRRLHRLVYPAVGLGALHYIWLAKGAQLEPFLYAAAVVGLLVLRAIPKRAGRRGESGDSAGGRFRALSRG</sequence>
<name>A0A2T6ASE9_9RHOB</name>
<dbReference type="InterPro" id="IPR013130">
    <property type="entry name" value="Fe3_Rdtase_TM_dom"/>
</dbReference>
<evidence type="ECO:0000256" key="5">
    <source>
        <dbReference type="ARBA" id="ARBA00023004"/>
    </source>
</evidence>
<dbReference type="NCBIfam" id="NF003833">
    <property type="entry name" value="PRK05419.1-5"/>
    <property type="match status" value="1"/>
</dbReference>
<protein>
    <recommendedName>
        <fullName evidence="7">Protein-methionine-sulfoxide reductase heme-binding subunit MsrQ</fullName>
    </recommendedName>
    <alternativeName>
        <fullName evidence="7">Flavocytochrome MsrQ</fullName>
    </alternativeName>
</protein>
<proteinExistence type="inferred from homology"/>
<dbReference type="GO" id="GO:0009055">
    <property type="term" value="F:electron transfer activity"/>
    <property type="evidence" value="ECO:0007669"/>
    <property type="project" value="UniProtKB-UniRule"/>
</dbReference>
<keyword evidence="11" id="KW-1185">Reference proteome</keyword>
<dbReference type="GO" id="GO:0020037">
    <property type="term" value="F:heme binding"/>
    <property type="evidence" value="ECO:0007669"/>
    <property type="project" value="UniProtKB-UniRule"/>
</dbReference>
<dbReference type="EMBL" id="QBKN01000015">
    <property type="protein sequence ID" value="PTX46744.1"/>
    <property type="molecule type" value="Genomic_DNA"/>
</dbReference>
<evidence type="ECO:0000313" key="11">
    <source>
        <dbReference type="Proteomes" id="UP000244069"/>
    </source>
</evidence>
<evidence type="ECO:0000256" key="7">
    <source>
        <dbReference type="HAMAP-Rule" id="MF_01207"/>
    </source>
</evidence>
<dbReference type="GO" id="GO:0010181">
    <property type="term" value="F:FMN binding"/>
    <property type="evidence" value="ECO:0007669"/>
    <property type="project" value="UniProtKB-UniRule"/>
</dbReference>
<comment type="function">
    <text evidence="7">Part of the MsrPQ system that repairs oxidized periplasmic proteins containing methionine sulfoxide residues (Met-O), using respiratory chain electrons. Thus protects these proteins from oxidative-stress damage caused by reactive species of oxygen and chlorine generated by the host defense mechanisms. MsrPQ is essential for the maintenance of envelope integrity under bleach stress, rescuing a wide series of structurally unrelated periplasmic proteins from methionine oxidation. MsrQ provides electrons for reduction to the reductase catalytic subunit MsrP, using the quinone pool of the respiratory chain.</text>
</comment>
<evidence type="ECO:0000259" key="9">
    <source>
        <dbReference type="Pfam" id="PF01794"/>
    </source>
</evidence>
<feature type="transmembrane region" description="Helical" evidence="7">
    <location>
        <begin position="12"/>
        <end position="30"/>
    </location>
</feature>
<evidence type="ECO:0000256" key="1">
    <source>
        <dbReference type="ARBA" id="ARBA00004141"/>
    </source>
</evidence>
<evidence type="ECO:0000256" key="8">
    <source>
        <dbReference type="SAM" id="MobiDB-lite"/>
    </source>
</evidence>
<keyword evidence="6 7" id="KW-0472">Membrane</keyword>
<evidence type="ECO:0000256" key="3">
    <source>
        <dbReference type="ARBA" id="ARBA00022692"/>
    </source>
</evidence>
<comment type="similarity">
    <text evidence="7">Belongs to the MsrQ family.</text>
</comment>
<keyword evidence="4 7" id="KW-1133">Transmembrane helix</keyword>
<comment type="subunit">
    <text evidence="7">Heterodimer of a catalytic subunit (MsrP) and a heme-binding subunit (MsrQ).</text>
</comment>
<evidence type="ECO:0000256" key="6">
    <source>
        <dbReference type="ARBA" id="ARBA00023136"/>
    </source>
</evidence>
<evidence type="ECO:0000256" key="4">
    <source>
        <dbReference type="ARBA" id="ARBA00022989"/>
    </source>
</evidence>
<dbReference type="HAMAP" id="MF_01207">
    <property type="entry name" value="MsrQ"/>
    <property type="match status" value="1"/>
</dbReference>
<organism evidence="10 11">
    <name type="scientific">Allosediminivita pacifica</name>
    <dbReference type="NCBI Taxonomy" id="1267769"/>
    <lineage>
        <taxon>Bacteria</taxon>
        <taxon>Pseudomonadati</taxon>
        <taxon>Pseudomonadota</taxon>
        <taxon>Alphaproteobacteria</taxon>
        <taxon>Rhodobacterales</taxon>
        <taxon>Paracoccaceae</taxon>
        <taxon>Allosediminivita</taxon>
    </lineage>
</organism>
<comment type="caution">
    <text evidence="10">The sequence shown here is derived from an EMBL/GenBank/DDBJ whole genome shotgun (WGS) entry which is preliminary data.</text>
</comment>
<dbReference type="Pfam" id="PF01794">
    <property type="entry name" value="Ferric_reduct"/>
    <property type="match status" value="1"/>
</dbReference>
<keyword evidence="7" id="KW-0249">Electron transport</keyword>
<dbReference type="AlphaFoldDB" id="A0A2T6ASE9"/>
<reference evidence="10 11" key="1">
    <citation type="submission" date="2018-04" db="EMBL/GenBank/DDBJ databases">
        <title>Genomic Encyclopedia of Archaeal and Bacterial Type Strains, Phase II (KMG-II): from individual species to whole genera.</title>
        <authorList>
            <person name="Goeker M."/>
        </authorList>
    </citation>
    <scope>NUCLEOTIDE SEQUENCE [LARGE SCALE GENOMIC DNA]</scope>
    <source>
        <strain evidence="10 11">DSM 29329</strain>
    </source>
</reference>
<keyword evidence="7" id="KW-0288">FMN</keyword>
<keyword evidence="7" id="KW-1003">Cell membrane</keyword>
<keyword evidence="7" id="KW-0285">Flavoprotein</keyword>
<feature type="region of interest" description="Disordered" evidence="8">
    <location>
        <begin position="197"/>
        <end position="216"/>
    </location>
</feature>
<dbReference type="GO" id="GO:0030091">
    <property type="term" value="P:protein repair"/>
    <property type="evidence" value="ECO:0007669"/>
    <property type="project" value="UniProtKB-UniRule"/>
</dbReference>
<comment type="cofactor">
    <cofactor evidence="7">
        <name>heme b</name>
        <dbReference type="ChEBI" id="CHEBI:60344"/>
    </cofactor>
    <text evidence="7">Binds 1 heme b (iron(II)-protoporphyrin IX) group per subunit.</text>
</comment>